<dbReference type="GO" id="GO:0015562">
    <property type="term" value="F:efflux transmembrane transporter activity"/>
    <property type="evidence" value="ECO:0007669"/>
    <property type="project" value="InterPro"/>
</dbReference>
<gene>
    <name evidence="2" type="ORF">FPZ42_11595</name>
</gene>
<comment type="caution">
    <text evidence="2">The sequence shown here is derived from an EMBL/GenBank/DDBJ whole genome shotgun (WGS) entry which is preliminary data.</text>
</comment>
<name>A0A563U4I8_9SPHI</name>
<dbReference type="InterPro" id="IPR003423">
    <property type="entry name" value="OMP_efflux"/>
</dbReference>
<reference evidence="2 3" key="1">
    <citation type="submission" date="2019-07" db="EMBL/GenBank/DDBJ databases">
        <authorList>
            <person name="Kim J."/>
        </authorList>
    </citation>
    <scope>NUCLEOTIDE SEQUENCE [LARGE SCALE GENOMIC DNA]</scope>
    <source>
        <strain evidence="2 3">MJ1a</strain>
    </source>
</reference>
<dbReference type="AlphaFoldDB" id="A0A563U4I8"/>
<evidence type="ECO:0000313" key="3">
    <source>
        <dbReference type="Proteomes" id="UP000318010"/>
    </source>
</evidence>
<proteinExistence type="inferred from homology"/>
<evidence type="ECO:0000313" key="2">
    <source>
        <dbReference type="EMBL" id="TWR26259.1"/>
    </source>
</evidence>
<dbReference type="SUPFAM" id="SSF56954">
    <property type="entry name" value="Outer membrane efflux proteins (OEP)"/>
    <property type="match status" value="1"/>
</dbReference>
<dbReference type="InterPro" id="IPR010131">
    <property type="entry name" value="MdtP/NodT-like"/>
</dbReference>
<dbReference type="EMBL" id="VOEI01000003">
    <property type="protein sequence ID" value="TWR26259.1"/>
    <property type="molecule type" value="Genomic_DNA"/>
</dbReference>
<dbReference type="Proteomes" id="UP000318010">
    <property type="component" value="Unassembled WGS sequence"/>
</dbReference>
<dbReference type="PANTHER" id="PTHR30203:SF23">
    <property type="entry name" value="OUTER MEMBRANE EFFLUX PROTEIN"/>
    <property type="match status" value="1"/>
</dbReference>
<accession>A0A563U4I8</accession>
<evidence type="ECO:0000256" key="1">
    <source>
        <dbReference type="ARBA" id="ARBA00007613"/>
    </source>
</evidence>
<protein>
    <submittedName>
        <fullName evidence="2">TolC family protein</fullName>
    </submittedName>
</protein>
<dbReference type="Gene3D" id="1.20.1600.10">
    <property type="entry name" value="Outer membrane efflux proteins (OEP)"/>
    <property type="match status" value="1"/>
</dbReference>
<dbReference type="PANTHER" id="PTHR30203">
    <property type="entry name" value="OUTER MEMBRANE CATION EFFLUX PROTEIN"/>
    <property type="match status" value="1"/>
</dbReference>
<dbReference type="OrthoDB" id="9791261at2"/>
<organism evidence="2 3">
    <name type="scientific">Mucilaginibacter achroorhodeus</name>
    <dbReference type="NCBI Taxonomy" id="2599294"/>
    <lineage>
        <taxon>Bacteria</taxon>
        <taxon>Pseudomonadati</taxon>
        <taxon>Bacteroidota</taxon>
        <taxon>Sphingobacteriia</taxon>
        <taxon>Sphingobacteriales</taxon>
        <taxon>Sphingobacteriaceae</taxon>
        <taxon>Mucilaginibacter</taxon>
    </lineage>
</organism>
<comment type="similarity">
    <text evidence="1">Belongs to the outer membrane factor (OMF) (TC 1.B.17) family.</text>
</comment>
<keyword evidence="3" id="KW-1185">Reference proteome</keyword>
<dbReference type="Pfam" id="PF02321">
    <property type="entry name" value="OEP"/>
    <property type="match status" value="1"/>
</dbReference>
<sequence>MNLIPSIYHMNRSVIKIILLSAGLFSLSIKTYALAALPQTEPVADTLKLNIKDAENRLLQNNLQFLAQKYNVNIAEAQVITAKLFPNPDFSFTNGIHATQVANAASQQSATLSQLIQTAGKRNNSIQLAKIGVTQSKYQLFDLLRTLRYTLRTDFYSIYYQQQSAKVYQEEINSLAKTLEVFKQQYAAGNIAQKEVLRIQSQLYSLQGEYSNLLTSIDTTASEFKLLIRANPDQPVAPVIDIDSDQQKLTSVPYQQLIDSANVNRYDLRLAKSQVDYNNINLKLQKSMAVPDFSLSVNYDKLGSYGNNFIGAGIEFNLPFFNRNQGGIKQARLAISQSQLQLQSQTDAVQSQLSTYYRLAQRQEQLSNSIDPSFDKNFTRLIKGVFDNYQKRNISLLEFLDFYDSYKNTTLQINNLKQAKMASLEQLNYVTGTPFFNNK</sequence>